<proteinExistence type="predicted"/>
<feature type="chain" id="PRO_5025493528" description="Gram-positive cocci surface proteins LPxTG domain-containing protein" evidence="2">
    <location>
        <begin position="27"/>
        <end position="515"/>
    </location>
</feature>
<dbReference type="EMBL" id="AP012057">
    <property type="protein sequence ID" value="BAN02102.1"/>
    <property type="molecule type" value="Genomic_DNA"/>
</dbReference>
<keyword evidence="1" id="KW-1133">Transmembrane helix</keyword>
<keyword evidence="2" id="KW-0732">Signal</keyword>
<dbReference type="OrthoDB" id="5113267at2"/>
<evidence type="ECO:0000256" key="2">
    <source>
        <dbReference type="SAM" id="SignalP"/>
    </source>
</evidence>
<gene>
    <name evidence="3" type="ORF">YM304_17880</name>
</gene>
<feature type="transmembrane region" description="Helical" evidence="1">
    <location>
        <begin position="494"/>
        <end position="512"/>
    </location>
</feature>
<reference evidence="3 4" key="1">
    <citation type="journal article" date="2013" name="Int. J. Syst. Evol. Microbiol.">
        <title>Ilumatobacter nonamiense sp. nov. and Ilumatobacter coccineum sp. nov., isolated from seashore sand.</title>
        <authorList>
            <person name="Matsumoto A."/>
            <person name="Kasai H."/>
            <person name="Matsuo Y."/>
            <person name="Shizuri Y."/>
            <person name="Ichikawa N."/>
            <person name="Fujita N."/>
            <person name="Omura S."/>
            <person name="Takahashi Y."/>
        </authorList>
    </citation>
    <scope>NUCLEOTIDE SEQUENCE [LARGE SCALE GENOMIC DNA]</scope>
    <source>
        <strain evidence="4">NBRC 103263 / KCTC 29153 / YM16-304</strain>
    </source>
</reference>
<sequence length="515" mass="53432">MTGMLRATIAAAIAVAGVAGAHTAEAGDVETTASITVRYEFDEGREASAESLTQAEADATDPLLFLRAEPAPLDISNGGMCIEEATARENSGTDGRFEKDLVCGDVDATGSVYDFGIDAVPSRFFVGRVNCFENRNSVFLSDTEPTLTPAPGEDWECYVSIEPKPLVFIDKVVDFDAVCDDFEDEATCLSELGLSWDSTDFPLEIYDADGEQVMFESPVLDPDRDECEPDVEFGGDFFGPGTAATASLLPVDDSLCVAVPLAPGEYTMGEVLPSHGYEAAHLYCVSVSPGGNEMLPAEDFSFVVSDRWSETTFCVLVNEYLVQTLVADLVIDGGDLGPAAPADFVISVTRDGDDAVVATGFDPEPGVDNASAEFELPVGAYSLGVSAPDGYTATVELSADAVGRLQAPAADADSVGHEFMLSRSVAASAVITVTYAVATTTTTTTTTPATTVPATTAAPVTTAAPAVTTTVGPTTTLTVALPATGSDGGQTTNLLLLAIGLLALGGGIVTVSRRH</sequence>
<feature type="signal peptide" evidence="2">
    <location>
        <begin position="1"/>
        <end position="26"/>
    </location>
</feature>
<evidence type="ECO:0008006" key="5">
    <source>
        <dbReference type="Google" id="ProtNLM"/>
    </source>
</evidence>
<dbReference type="Proteomes" id="UP000011863">
    <property type="component" value="Chromosome"/>
</dbReference>
<evidence type="ECO:0000256" key="1">
    <source>
        <dbReference type="SAM" id="Phobius"/>
    </source>
</evidence>
<protein>
    <recommendedName>
        <fullName evidence="5">Gram-positive cocci surface proteins LPxTG domain-containing protein</fullName>
    </recommendedName>
</protein>
<dbReference type="KEGG" id="aym:YM304_17880"/>
<name>A0A6C7E7S4_ILUCY</name>
<keyword evidence="1" id="KW-0812">Transmembrane</keyword>
<accession>A0A6C7E7S4</accession>
<keyword evidence="4" id="KW-1185">Reference proteome</keyword>
<keyword evidence="1" id="KW-0472">Membrane</keyword>
<evidence type="ECO:0000313" key="4">
    <source>
        <dbReference type="Proteomes" id="UP000011863"/>
    </source>
</evidence>
<dbReference type="AlphaFoldDB" id="A0A6C7E7S4"/>
<organism evidence="3 4">
    <name type="scientific">Ilumatobacter coccineus (strain NBRC 103263 / KCTC 29153 / YM16-304)</name>
    <dbReference type="NCBI Taxonomy" id="1313172"/>
    <lineage>
        <taxon>Bacteria</taxon>
        <taxon>Bacillati</taxon>
        <taxon>Actinomycetota</taxon>
        <taxon>Acidimicrobiia</taxon>
        <taxon>Acidimicrobiales</taxon>
        <taxon>Ilumatobacteraceae</taxon>
        <taxon>Ilumatobacter</taxon>
    </lineage>
</organism>
<evidence type="ECO:0000313" key="3">
    <source>
        <dbReference type="EMBL" id="BAN02102.1"/>
    </source>
</evidence>